<dbReference type="EMBL" id="JAWLUM010000003">
    <property type="protein sequence ID" value="MDV7135378.1"/>
    <property type="molecule type" value="Genomic_DNA"/>
</dbReference>
<reference evidence="2 3" key="1">
    <citation type="submission" date="2023-10" db="EMBL/GenBank/DDBJ databases">
        <title>Development of a sustainable strategy for remediation of hydrocarbon-contaminated territories based on the waste exchange concept.</title>
        <authorList>
            <person name="Krivoruchko A."/>
        </authorList>
    </citation>
    <scope>NUCLEOTIDE SEQUENCE [LARGE SCALE GENOMIC DNA]</scope>
    <source>
        <strain evidence="2 3">IEGM 1236</strain>
    </source>
</reference>
<comment type="caution">
    <text evidence="2">The sequence shown here is derived from an EMBL/GenBank/DDBJ whole genome shotgun (WGS) entry which is preliminary data.</text>
</comment>
<dbReference type="RefSeq" id="WP_317713848.1">
    <property type="nucleotide sequence ID" value="NZ_JAWLUM010000003.1"/>
</dbReference>
<feature type="region of interest" description="Disordered" evidence="1">
    <location>
        <begin position="1"/>
        <end position="40"/>
    </location>
</feature>
<sequence>MAKTAPAPMQLLHGTGPGRDSGGRKVATVSPGVEREVPDKPADLPAEAAAEWDRVTAVLDEIEVLGGNMHRAALIQYVRTWAHYVELERAIAANGRTQIVTVRDSAGGSTRKRVRAPEWDMLRDCRADLRKYAADFGLNPAAEAAAHAAATTLAMKDTSDNPFAG</sequence>
<proteinExistence type="predicted"/>
<name>A0ABU4EVU6_WILMA</name>
<protein>
    <submittedName>
        <fullName evidence="2">P27 family phage terminase small subunit</fullName>
    </submittedName>
</protein>
<dbReference type="Proteomes" id="UP001185792">
    <property type="component" value="Unassembled WGS sequence"/>
</dbReference>
<gene>
    <name evidence="2" type="ORF">R4198_16880</name>
</gene>
<accession>A0ABU4EVU6</accession>
<evidence type="ECO:0000313" key="2">
    <source>
        <dbReference type="EMBL" id="MDV7135378.1"/>
    </source>
</evidence>
<keyword evidence="3" id="KW-1185">Reference proteome</keyword>
<dbReference type="InterPro" id="IPR006448">
    <property type="entry name" value="Phage_term_ssu_P27"/>
</dbReference>
<organism evidence="2 3">
    <name type="scientific">Williamsia marianensis</name>
    <dbReference type="NCBI Taxonomy" id="85044"/>
    <lineage>
        <taxon>Bacteria</taxon>
        <taxon>Bacillati</taxon>
        <taxon>Actinomycetota</taxon>
        <taxon>Actinomycetes</taxon>
        <taxon>Mycobacteriales</taxon>
        <taxon>Nocardiaceae</taxon>
        <taxon>Williamsia</taxon>
    </lineage>
</organism>
<evidence type="ECO:0000313" key="3">
    <source>
        <dbReference type="Proteomes" id="UP001185792"/>
    </source>
</evidence>
<evidence type="ECO:0000256" key="1">
    <source>
        <dbReference type="SAM" id="MobiDB-lite"/>
    </source>
</evidence>
<dbReference type="Pfam" id="PF05119">
    <property type="entry name" value="Terminase_4"/>
    <property type="match status" value="1"/>
</dbReference>